<name>A0A5N5PKU0_PANHP</name>
<feature type="domain" description="PA" evidence="11">
    <location>
        <begin position="68"/>
        <end position="143"/>
    </location>
</feature>
<keyword evidence="5" id="KW-0378">Hydrolase</keyword>
<gene>
    <name evidence="12" type="ORF">PHYPO_G00197540</name>
</gene>
<dbReference type="GO" id="GO:0098554">
    <property type="term" value="C:cytoplasmic side of endoplasmic reticulum membrane"/>
    <property type="evidence" value="ECO:0007669"/>
    <property type="project" value="TreeGrafter"/>
</dbReference>
<dbReference type="Pfam" id="PF02225">
    <property type="entry name" value="PA"/>
    <property type="match status" value="1"/>
</dbReference>
<feature type="transmembrane region" description="Helical" evidence="9">
    <location>
        <begin position="339"/>
        <end position="359"/>
    </location>
</feature>
<evidence type="ECO:0000313" key="13">
    <source>
        <dbReference type="Proteomes" id="UP000327468"/>
    </source>
</evidence>
<feature type="transmembrane region" description="Helical" evidence="9">
    <location>
        <begin position="463"/>
        <end position="481"/>
    </location>
</feature>
<dbReference type="GO" id="GO:0042500">
    <property type="term" value="F:aspartic endopeptidase activity, intramembrane cleaving"/>
    <property type="evidence" value="ECO:0007669"/>
    <property type="project" value="InterPro"/>
</dbReference>
<evidence type="ECO:0000256" key="9">
    <source>
        <dbReference type="SAM" id="Phobius"/>
    </source>
</evidence>
<dbReference type="EMBL" id="VFJC01000005">
    <property type="protein sequence ID" value="KAB5579661.1"/>
    <property type="molecule type" value="Genomic_DNA"/>
</dbReference>
<keyword evidence="10" id="KW-0732">Signal</keyword>
<feature type="signal peptide" evidence="10">
    <location>
        <begin position="1"/>
        <end position="19"/>
    </location>
</feature>
<proteinExistence type="inferred from homology"/>
<feature type="compositionally biased region" description="Polar residues" evidence="8">
    <location>
        <begin position="509"/>
        <end position="527"/>
    </location>
</feature>
<comment type="similarity">
    <text evidence="3">Belongs to the peptidase A22B family.</text>
</comment>
<dbReference type="PANTHER" id="PTHR12174">
    <property type="entry name" value="SIGNAL PEPTIDE PEPTIDASE"/>
    <property type="match status" value="1"/>
</dbReference>
<evidence type="ECO:0000256" key="1">
    <source>
        <dbReference type="ARBA" id="ARBA00004127"/>
    </source>
</evidence>
<evidence type="ECO:0000256" key="5">
    <source>
        <dbReference type="ARBA" id="ARBA00022801"/>
    </source>
</evidence>
<dbReference type="GO" id="GO:0030660">
    <property type="term" value="C:Golgi-associated vesicle membrane"/>
    <property type="evidence" value="ECO:0007669"/>
    <property type="project" value="TreeGrafter"/>
</dbReference>
<evidence type="ECO:0000256" key="10">
    <source>
        <dbReference type="SAM" id="SignalP"/>
    </source>
</evidence>
<dbReference type="InterPro" id="IPR007369">
    <property type="entry name" value="Peptidase_A22B_SPP"/>
</dbReference>
<protein>
    <recommendedName>
        <fullName evidence="11">PA domain-containing protein</fullName>
    </recommendedName>
</protein>
<keyword evidence="6 9" id="KW-1133">Transmembrane helix</keyword>
<feature type="transmembrane region" description="Helical" evidence="9">
    <location>
        <begin position="287"/>
        <end position="304"/>
    </location>
</feature>
<dbReference type="PANTHER" id="PTHR12174:SF39">
    <property type="entry name" value="SIGNAL PEPTIDE PEPTIDASE-LIKE 2B"/>
    <property type="match status" value="1"/>
</dbReference>
<evidence type="ECO:0000256" key="7">
    <source>
        <dbReference type="ARBA" id="ARBA00023136"/>
    </source>
</evidence>
<sequence>MGCLSALICAALLITKVLGEYGIAHFSELGESEGKDYCIHFNSRWTPLPHHLHTMSAVEVYDLTSSVLCSNSDVPHGGFPDRVAMVMRGNCTFYEKVRLAQTNDAKGLLIISKEGLIPPKGNKSQYEEIDIPLALISYTDMLDIRTRFRARKQVVLYSPDGPVVDFSVVVMFFMAVGTVAGGGYWTGVREIKKRMKEVEIGEKEERETVNLTPTTIAVYVGMCCLMLLLLYKFYDYLVHVFIWIFCITSSVGLYNCLWLIVCRIPVGKCRIPENKLPYLKKRPEVRMLLLGVLCVSVSITWGVFRNDDRWAWVLQDTLGMACCLYVLKTFRLPSFRACTLLLTALLVYDVFFVFITPYFTKSGESIMVEVGAGPSDSSTHEKLPMVLKVPYLNFSAMALCSRPFLLLGFGDILIPGLLIVYCHRFDVLVHSSRVYFLASTVGYSVGLLLSFVCALLMNSAQPALLYLVPCSLLFSLTVALWRSELKPYWNGDMSLPSPVAMTPVTRTLNPAMSEPSASQEPVVSEVTNHGEDPPPPTEEECPQRTEGTTNEVD</sequence>
<feature type="transmembrane region" description="Helical" evidence="9">
    <location>
        <begin position="434"/>
        <end position="457"/>
    </location>
</feature>
<feature type="region of interest" description="Disordered" evidence="8">
    <location>
        <begin position="509"/>
        <end position="553"/>
    </location>
</feature>
<dbReference type="CDD" id="cd02129">
    <property type="entry name" value="PA_hSPPL_like"/>
    <property type="match status" value="1"/>
</dbReference>
<feature type="transmembrane region" description="Helical" evidence="9">
    <location>
        <begin position="216"/>
        <end position="234"/>
    </location>
</feature>
<keyword evidence="7 9" id="KW-0472">Membrane</keyword>
<reference evidence="12 13" key="1">
    <citation type="submission" date="2019-06" db="EMBL/GenBank/DDBJ databases">
        <title>A chromosome-scale genome assembly of the striped catfish, Pangasianodon hypophthalmus.</title>
        <authorList>
            <person name="Wen M."/>
            <person name="Zahm M."/>
            <person name="Roques C."/>
            <person name="Cabau C."/>
            <person name="Klopp C."/>
            <person name="Donnadieu C."/>
            <person name="Jouanno E."/>
            <person name="Avarre J.-C."/>
            <person name="Campet M."/>
            <person name="Ha T.T.T."/>
            <person name="Dugue R."/>
            <person name="Lampietro C."/>
            <person name="Louis A."/>
            <person name="Herpin A."/>
            <person name="Echchiki A."/>
            <person name="Berthelot C."/>
            <person name="Parey E."/>
            <person name="Roest-Crollius H."/>
            <person name="Braasch I."/>
            <person name="Postlethwait J."/>
            <person name="Bobe J."/>
            <person name="Montfort J."/>
            <person name="Bouchez O."/>
            <person name="Begum T."/>
            <person name="Schartl M."/>
            <person name="Guiguen Y."/>
        </authorList>
    </citation>
    <scope>NUCLEOTIDE SEQUENCE [LARGE SCALE GENOMIC DNA]</scope>
    <source>
        <strain evidence="12 13">Indonesia</strain>
        <tissue evidence="12">Blood</tissue>
    </source>
</reference>
<evidence type="ECO:0000256" key="4">
    <source>
        <dbReference type="ARBA" id="ARBA00022692"/>
    </source>
</evidence>
<dbReference type="Pfam" id="PF04258">
    <property type="entry name" value="Peptidase_A22B"/>
    <property type="match status" value="1"/>
</dbReference>
<organism evidence="12 13">
    <name type="scientific">Pangasianodon hypophthalmus</name>
    <name type="common">Striped catfish</name>
    <name type="synonym">Helicophagus hypophthalmus</name>
    <dbReference type="NCBI Taxonomy" id="310915"/>
    <lineage>
        <taxon>Eukaryota</taxon>
        <taxon>Metazoa</taxon>
        <taxon>Chordata</taxon>
        <taxon>Craniata</taxon>
        <taxon>Vertebrata</taxon>
        <taxon>Euteleostomi</taxon>
        <taxon>Actinopterygii</taxon>
        <taxon>Neopterygii</taxon>
        <taxon>Teleostei</taxon>
        <taxon>Ostariophysi</taxon>
        <taxon>Siluriformes</taxon>
        <taxon>Pangasiidae</taxon>
        <taxon>Pangasianodon</taxon>
    </lineage>
</organism>
<dbReference type="OrthoDB" id="29661at2759"/>
<feature type="transmembrane region" description="Helical" evidence="9">
    <location>
        <begin position="240"/>
        <end position="266"/>
    </location>
</feature>
<feature type="transmembrane region" description="Helical" evidence="9">
    <location>
        <begin position="404"/>
        <end position="422"/>
    </location>
</feature>
<dbReference type="AlphaFoldDB" id="A0A5N5PKU0"/>
<dbReference type="GO" id="GO:0005765">
    <property type="term" value="C:lysosomal membrane"/>
    <property type="evidence" value="ECO:0007669"/>
    <property type="project" value="TreeGrafter"/>
</dbReference>
<evidence type="ECO:0000256" key="2">
    <source>
        <dbReference type="ARBA" id="ARBA00004366"/>
    </source>
</evidence>
<evidence type="ECO:0000256" key="6">
    <source>
        <dbReference type="ARBA" id="ARBA00022989"/>
    </source>
</evidence>
<dbReference type="InterPro" id="IPR003137">
    <property type="entry name" value="PA_domain"/>
</dbReference>
<dbReference type="Proteomes" id="UP000327468">
    <property type="component" value="Chromosome 4"/>
</dbReference>
<feature type="chain" id="PRO_5024340386" description="PA domain-containing protein" evidence="10">
    <location>
        <begin position="20"/>
        <end position="553"/>
    </location>
</feature>
<keyword evidence="13" id="KW-1185">Reference proteome</keyword>
<dbReference type="SMART" id="SM00730">
    <property type="entry name" value="PSN"/>
    <property type="match status" value="1"/>
</dbReference>
<dbReference type="GO" id="GO:0098553">
    <property type="term" value="C:lumenal side of endoplasmic reticulum membrane"/>
    <property type="evidence" value="ECO:0007669"/>
    <property type="project" value="TreeGrafter"/>
</dbReference>
<comment type="caution">
    <text evidence="12">The sequence shown here is derived from an EMBL/GenBank/DDBJ whole genome shotgun (WGS) entry which is preliminary data.</text>
</comment>
<evidence type="ECO:0000259" key="11">
    <source>
        <dbReference type="Pfam" id="PF02225"/>
    </source>
</evidence>
<dbReference type="GO" id="GO:0033619">
    <property type="term" value="P:membrane protein proteolysis"/>
    <property type="evidence" value="ECO:0007669"/>
    <property type="project" value="TreeGrafter"/>
</dbReference>
<dbReference type="Gene3D" id="3.50.30.30">
    <property type="match status" value="1"/>
</dbReference>
<comment type="subcellular location">
    <subcellularLocation>
        <location evidence="1">Endomembrane system</location>
        <topology evidence="1">Multi-pass membrane protein</topology>
    </subcellularLocation>
    <subcellularLocation>
        <location evidence="2">Membrane</location>
        <topology evidence="2">Multi-pass membrane protein</topology>
        <orientation evidence="2">Lumenal side</orientation>
    </subcellularLocation>
</comment>
<accession>A0A5N5PKU0</accession>
<feature type="transmembrane region" description="Helical" evidence="9">
    <location>
        <begin position="166"/>
        <end position="186"/>
    </location>
</feature>
<dbReference type="InterPro" id="IPR006639">
    <property type="entry name" value="Preselin/SPP"/>
</dbReference>
<evidence type="ECO:0000256" key="8">
    <source>
        <dbReference type="SAM" id="MobiDB-lite"/>
    </source>
</evidence>
<evidence type="ECO:0000256" key="3">
    <source>
        <dbReference type="ARBA" id="ARBA00006859"/>
    </source>
</evidence>
<keyword evidence="4 9" id="KW-0812">Transmembrane</keyword>
<evidence type="ECO:0000313" key="12">
    <source>
        <dbReference type="EMBL" id="KAB5579661.1"/>
    </source>
</evidence>